<dbReference type="EMBL" id="AVOT02002122">
    <property type="protein sequence ID" value="MBW0469232.1"/>
    <property type="molecule type" value="Genomic_DNA"/>
</dbReference>
<gene>
    <name evidence="1" type="ORF">O181_008947</name>
</gene>
<dbReference type="AlphaFoldDB" id="A0A9Q3BQR2"/>
<name>A0A9Q3BQR2_9BASI</name>
<comment type="caution">
    <text evidence="1">The sequence shown here is derived from an EMBL/GenBank/DDBJ whole genome shotgun (WGS) entry which is preliminary data.</text>
</comment>
<sequence length="99" mass="10980">MTATEDFSALDQPYLIQAKHQTPTITSCTNAGQLRLEKLHLDSPNSFEIEDNLNKQYEAKLNATNEASLVPDSGLPKSSQAVDVSDAFLLKDLRDEDEQ</sequence>
<accession>A0A9Q3BQR2</accession>
<proteinExistence type="predicted"/>
<keyword evidence="2" id="KW-1185">Reference proteome</keyword>
<dbReference type="Proteomes" id="UP000765509">
    <property type="component" value="Unassembled WGS sequence"/>
</dbReference>
<evidence type="ECO:0000313" key="2">
    <source>
        <dbReference type="Proteomes" id="UP000765509"/>
    </source>
</evidence>
<reference evidence="1" key="1">
    <citation type="submission" date="2021-03" db="EMBL/GenBank/DDBJ databases">
        <title>Draft genome sequence of rust myrtle Austropuccinia psidii MF-1, a brazilian biotype.</title>
        <authorList>
            <person name="Quecine M.C."/>
            <person name="Pachon D.M.R."/>
            <person name="Bonatelli M.L."/>
            <person name="Correr F.H."/>
            <person name="Franceschini L.M."/>
            <person name="Leite T.F."/>
            <person name="Margarido G.R.A."/>
            <person name="Almeida C.A."/>
            <person name="Ferrarezi J.A."/>
            <person name="Labate C.A."/>
        </authorList>
    </citation>
    <scope>NUCLEOTIDE SEQUENCE</scope>
    <source>
        <strain evidence="1">MF-1</strain>
    </source>
</reference>
<organism evidence="1 2">
    <name type="scientific">Austropuccinia psidii MF-1</name>
    <dbReference type="NCBI Taxonomy" id="1389203"/>
    <lineage>
        <taxon>Eukaryota</taxon>
        <taxon>Fungi</taxon>
        <taxon>Dikarya</taxon>
        <taxon>Basidiomycota</taxon>
        <taxon>Pucciniomycotina</taxon>
        <taxon>Pucciniomycetes</taxon>
        <taxon>Pucciniales</taxon>
        <taxon>Sphaerophragmiaceae</taxon>
        <taxon>Austropuccinia</taxon>
    </lineage>
</organism>
<protein>
    <submittedName>
        <fullName evidence="1">Uncharacterized protein</fullName>
    </submittedName>
</protein>
<evidence type="ECO:0000313" key="1">
    <source>
        <dbReference type="EMBL" id="MBW0469232.1"/>
    </source>
</evidence>